<dbReference type="GO" id="GO:0005737">
    <property type="term" value="C:cytoplasm"/>
    <property type="evidence" value="ECO:0007669"/>
    <property type="project" value="UniProtKB-SubCell"/>
</dbReference>
<feature type="binding site" evidence="6">
    <location>
        <position position="93"/>
    </location>
    <ligand>
        <name>substrate</name>
    </ligand>
</feature>
<dbReference type="AlphaFoldDB" id="A0A521EPJ5"/>
<feature type="binding site" evidence="6">
    <location>
        <position position="7"/>
    </location>
    <ligand>
        <name>Mg(2+)</name>
        <dbReference type="ChEBI" id="CHEBI:18420"/>
    </ligand>
</feature>
<comment type="cofactor">
    <cofactor evidence="6">
        <name>Mg(2+)</name>
        <dbReference type="ChEBI" id="CHEBI:18420"/>
    </cofactor>
    <cofactor evidence="6">
        <name>Mn(2+)</name>
        <dbReference type="ChEBI" id="CHEBI:29035"/>
    </cofactor>
    <text evidence="6">Mg(2+). Can also accept Mn(2+).</text>
</comment>
<comment type="similarity">
    <text evidence="1 6 7">Belongs to the acetokinase family.</text>
</comment>
<dbReference type="GO" id="GO:0000287">
    <property type="term" value="F:magnesium ion binding"/>
    <property type="evidence" value="ECO:0007669"/>
    <property type="project" value="UniProtKB-UniRule"/>
</dbReference>
<reference evidence="8 9" key="1">
    <citation type="submission" date="2017-05" db="EMBL/GenBank/DDBJ databases">
        <authorList>
            <person name="Varghese N."/>
            <person name="Submissions S."/>
        </authorList>
    </citation>
    <scope>NUCLEOTIDE SEQUENCE [LARGE SCALE GENOMIC DNA]</scope>
    <source>
        <strain evidence="8 9">DSM 27040</strain>
    </source>
</reference>
<dbReference type="PROSITE" id="PS01076">
    <property type="entry name" value="ACETATE_KINASE_2"/>
    <property type="match status" value="1"/>
</dbReference>
<dbReference type="InterPro" id="IPR000890">
    <property type="entry name" value="Aliphatic_acid_kin_short-chain"/>
</dbReference>
<dbReference type="GO" id="GO:0006085">
    <property type="term" value="P:acetyl-CoA biosynthetic process"/>
    <property type="evidence" value="ECO:0007669"/>
    <property type="project" value="UniProtKB-UniRule"/>
</dbReference>
<dbReference type="Gene3D" id="3.30.420.40">
    <property type="match status" value="2"/>
</dbReference>
<evidence type="ECO:0000256" key="7">
    <source>
        <dbReference type="RuleBase" id="RU003835"/>
    </source>
</evidence>
<feature type="site" description="Transition state stabilizer" evidence="6">
    <location>
        <position position="182"/>
    </location>
</feature>
<feature type="binding site" evidence="6">
    <location>
        <begin position="333"/>
        <end position="337"/>
    </location>
    <ligand>
        <name>ATP</name>
        <dbReference type="ChEBI" id="CHEBI:30616"/>
    </ligand>
</feature>
<dbReference type="GO" id="GO:0008776">
    <property type="term" value="F:acetate kinase activity"/>
    <property type="evidence" value="ECO:0007669"/>
    <property type="project" value="UniProtKB-UniRule"/>
</dbReference>
<comment type="function">
    <text evidence="6">Catalyzes the formation of acetyl phosphate from acetate and ATP. Can also catalyze the reverse reaction.</text>
</comment>
<dbReference type="GO" id="GO:0005524">
    <property type="term" value="F:ATP binding"/>
    <property type="evidence" value="ECO:0007669"/>
    <property type="project" value="UniProtKB-KW"/>
</dbReference>
<organism evidence="8 9">
    <name type="scientific">Saccharicrinis carchari</name>
    <dbReference type="NCBI Taxonomy" id="1168039"/>
    <lineage>
        <taxon>Bacteria</taxon>
        <taxon>Pseudomonadati</taxon>
        <taxon>Bacteroidota</taxon>
        <taxon>Bacteroidia</taxon>
        <taxon>Marinilabiliales</taxon>
        <taxon>Marinilabiliaceae</taxon>
        <taxon>Saccharicrinis</taxon>
    </lineage>
</organism>
<dbReference type="Proteomes" id="UP000319040">
    <property type="component" value="Unassembled WGS sequence"/>
</dbReference>
<name>A0A521EPJ5_SACCC</name>
<dbReference type="OrthoDB" id="9802453at2"/>
<evidence type="ECO:0000256" key="3">
    <source>
        <dbReference type="ARBA" id="ARBA00022741"/>
    </source>
</evidence>
<dbReference type="EC" id="2.7.2.1" evidence="6"/>
<evidence type="ECO:0000313" key="8">
    <source>
        <dbReference type="EMBL" id="SMO85833.1"/>
    </source>
</evidence>
<sequence length="405" mass="44060">MKILVLNCGSSSIKYQLIDMNDNGHKVLGKGGVEKVSLKGSFLKHEKENGEKVLLEGEILDHQTGIDYILGVLSSKKHGCIANLEEIDAVGHRVVHGGETFNSSVFITNHVIEKMNECIDLAPLHNPPNLSGIYAVEHLMPNVPQVGVFDTAFHQTMPKHAYMYAIPYSLYQKYGVRRYGFHGTSHKYVAERGCEMLGSDYKKTKIISCHLGNGASIAAIQNGQSVDTSMGFTPLEGLMMGTRAGDLDIGAATYIMDKELIGTKSASVLFNKQSGLLGITGISSDMREIRAAAEEGNEMAQMGLDMYAYRIKKYIGSYAAAMGGVDAILFTGGIGENAFTVREQVCSGLEYMGIEMDGQKNSTVFGQEAIISKSGSKVKILVVPTDEELVIARDTKRIVEELANR</sequence>
<feature type="active site" description="Proton donor/acceptor" evidence="6">
    <location>
        <position position="150"/>
    </location>
</feature>
<dbReference type="RefSeq" id="WP_142534383.1">
    <property type="nucleotide sequence ID" value="NZ_FXTB01000010.1"/>
</dbReference>
<dbReference type="UniPathway" id="UPA00340">
    <property type="reaction ID" value="UER00458"/>
</dbReference>
<dbReference type="EMBL" id="FXTB01000010">
    <property type="protein sequence ID" value="SMO85833.1"/>
    <property type="molecule type" value="Genomic_DNA"/>
</dbReference>
<keyword evidence="6" id="KW-0479">Metal-binding</keyword>
<accession>A0A521EPJ5</accession>
<dbReference type="CDD" id="cd24010">
    <property type="entry name" value="ASKHA_NBD_AcK_PK"/>
    <property type="match status" value="1"/>
</dbReference>
<evidence type="ECO:0000256" key="4">
    <source>
        <dbReference type="ARBA" id="ARBA00022777"/>
    </source>
</evidence>
<dbReference type="HAMAP" id="MF_00020">
    <property type="entry name" value="Acetate_kinase"/>
    <property type="match status" value="1"/>
</dbReference>
<feature type="binding site" evidence="6">
    <location>
        <begin position="210"/>
        <end position="214"/>
    </location>
    <ligand>
        <name>ATP</name>
        <dbReference type="ChEBI" id="CHEBI:30616"/>
    </ligand>
</feature>
<keyword evidence="6" id="KW-0963">Cytoplasm</keyword>
<evidence type="ECO:0000313" key="9">
    <source>
        <dbReference type="Proteomes" id="UP000319040"/>
    </source>
</evidence>
<feature type="binding site" evidence="6">
    <location>
        <begin position="285"/>
        <end position="287"/>
    </location>
    <ligand>
        <name>ATP</name>
        <dbReference type="ChEBI" id="CHEBI:30616"/>
    </ligand>
</feature>
<dbReference type="InterPro" id="IPR004372">
    <property type="entry name" value="Ac/propionate_kinase"/>
</dbReference>
<dbReference type="InterPro" id="IPR043129">
    <property type="entry name" value="ATPase_NBD"/>
</dbReference>
<dbReference type="PIRSF" id="PIRSF000722">
    <property type="entry name" value="Acetate_prop_kin"/>
    <property type="match status" value="1"/>
</dbReference>
<dbReference type="PANTHER" id="PTHR21060:SF15">
    <property type="entry name" value="ACETATE KINASE-RELATED"/>
    <property type="match status" value="1"/>
</dbReference>
<gene>
    <name evidence="6" type="primary">ackA</name>
    <name evidence="8" type="ORF">SAMN06265379_11062</name>
</gene>
<keyword evidence="9" id="KW-1185">Reference proteome</keyword>
<evidence type="ECO:0000256" key="1">
    <source>
        <dbReference type="ARBA" id="ARBA00008748"/>
    </source>
</evidence>
<proteinExistence type="inferred from homology"/>
<dbReference type="Pfam" id="PF00871">
    <property type="entry name" value="Acetate_kinase"/>
    <property type="match status" value="1"/>
</dbReference>
<dbReference type="GO" id="GO:0006083">
    <property type="term" value="P:acetate metabolic process"/>
    <property type="evidence" value="ECO:0007669"/>
    <property type="project" value="TreeGrafter"/>
</dbReference>
<keyword evidence="3 6" id="KW-0547">Nucleotide-binding</keyword>
<comment type="subcellular location">
    <subcellularLocation>
        <location evidence="6">Cytoplasm</location>
    </subcellularLocation>
</comment>
<dbReference type="PRINTS" id="PR00471">
    <property type="entry name" value="ACETATEKNASE"/>
</dbReference>
<keyword evidence="5 6" id="KW-0067">ATP-binding</keyword>
<comment type="subunit">
    <text evidence="6">Homodimer.</text>
</comment>
<evidence type="ECO:0000256" key="6">
    <source>
        <dbReference type="HAMAP-Rule" id="MF_00020"/>
    </source>
</evidence>
<comment type="pathway">
    <text evidence="6">Metabolic intermediate biosynthesis; acetyl-CoA biosynthesis; acetyl-CoA from acetate: step 1/2.</text>
</comment>
<dbReference type="PANTHER" id="PTHR21060">
    <property type="entry name" value="ACETATE KINASE"/>
    <property type="match status" value="1"/>
</dbReference>
<dbReference type="PROSITE" id="PS01075">
    <property type="entry name" value="ACETATE_KINASE_1"/>
    <property type="match status" value="1"/>
</dbReference>
<protein>
    <recommendedName>
        <fullName evidence="6">Acetate kinase</fullName>
        <ecNumber evidence="6">2.7.2.1</ecNumber>
    </recommendedName>
    <alternativeName>
        <fullName evidence="6">Acetokinase</fullName>
    </alternativeName>
</protein>
<feature type="site" description="Transition state stabilizer" evidence="6">
    <location>
        <position position="243"/>
    </location>
</feature>
<feature type="binding site" evidence="6">
    <location>
        <position position="387"/>
    </location>
    <ligand>
        <name>Mg(2+)</name>
        <dbReference type="ChEBI" id="CHEBI:18420"/>
    </ligand>
</feature>
<evidence type="ECO:0000256" key="2">
    <source>
        <dbReference type="ARBA" id="ARBA00022679"/>
    </source>
</evidence>
<keyword evidence="6" id="KW-0460">Magnesium</keyword>
<feature type="binding site" evidence="6">
    <location>
        <position position="14"/>
    </location>
    <ligand>
        <name>ATP</name>
        <dbReference type="ChEBI" id="CHEBI:30616"/>
    </ligand>
</feature>
<dbReference type="SUPFAM" id="SSF53067">
    <property type="entry name" value="Actin-like ATPase domain"/>
    <property type="match status" value="2"/>
</dbReference>
<evidence type="ECO:0000256" key="5">
    <source>
        <dbReference type="ARBA" id="ARBA00022840"/>
    </source>
</evidence>
<dbReference type="InterPro" id="IPR023865">
    <property type="entry name" value="Aliphatic_acid_kinase_CS"/>
</dbReference>
<comment type="catalytic activity">
    <reaction evidence="6">
        <text>acetate + ATP = acetyl phosphate + ADP</text>
        <dbReference type="Rhea" id="RHEA:11352"/>
        <dbReference type="ChEBI" id="CHEBI:22191"/>
        <dbReference type="ChEBI" id="CHEBI:30089"/>
        <dbReference type="ChEBI" id="CHEBI:30616"/>
        <dbReference type="ChEBI" id="CHEBI:456216"/>
        <dbReference type="EC" id="2.7.2.1"/>
    </reaction>
</comment>
<keyword evidence="2 6" id="KW-0808">Transferase</keyword>
<dbReference type="NCBIfam" id="TIGR00016">
    <property type="entry name" value="ackA"/>
    <property type="match status" value="1"/>
</dbReference>
<keyword evidence="4 6" id="KW-0418">Kinase</keyword>